<dbReference type="PRINTS" id="PR02050">
    <property type="entry name" value="B14GALTRFASE"/>
</dbReference>
<evidence type="ECO:0000256" key="2">
    <source>
        <dbReference type="ARBA" id="ARBA00004922"/>
    </source>
</evidence>
<keyword evidence="4 11" id="KW-0328">Glycosyltransferase</keyword>
<comment type="similarity">
    <text evidence="3 11">Belongs to the glycosyltransferase 7 family.</text>
</comment>
<dbReference type="Pfam" id="PF13733">
    <property type="entry name" value="Glyco_transf_7N"/>
    <property type="match status" value="1"/>
</dbReference>
<dbReference type="GeneID" id="588598"/>
<evidence type="ECO:0000256" key="5">
    <source>
        <dbReference type="ARBA" id="ARBA00022679"/>
    </source>
</evidence>
<feature type="domain" description="Galactosyltransferase C-terminal" evidence="12">
    <location>
        <begin position="252"/>
        <end position="322"/>
    </location>
</feature>
<evidence type="ECO:0000259" key="13">
    <source>
        <dbReference type="Pfam" id="PF13733"/>
    </source>
</evidence>
<evidence type="ECO:0000256" key="4">
    <source>
        <dbReference type="ARBA" id="ARBA00022676"/>
    </source>
</evidence>
<dbReference type="FunCoup" id="A0A7M7N7A2">
    <property type="interactions" value="15"/>
</dbReference>
<keyword evidence="15" id="KW-1185">Reference proteome</keyword>
<organism evidence="14 15">
    <name type="scientific">Strongylocentrotus purpuratus</name>
    <name type="common">Purple sea urchin</name>
    <dbReference type="NCBI Taxonomy" id="7668"/>
    <lineage>
        <taxon>Eukaryota</taxon>
        <taxon>Metazoa</taxon>
        <taxon>Echinodermata</taxon>
        <taxon>Eleutherozoa</taxon>
        <taxon>Echinozoa</taxon>
        <taxon>Echinoidea</taxon>
        <taxon>Euechinoidea</taxon>
        <taxon>Echinacea</taxon>
        <taxon>Camarodonta</taxon>
        <taxon>Echinidea</taxon>
        <taxon>Strongylocentrotidae</taxon>
        <taxon>Strongylocentrotus</taxon>
    </lineage>
</organism>
<dbReference type="EnsemblMetazoa" id="XM_030975615">
    <property type="protein sequence ID" value="XP_030831475"/>
    <property type="gene ID" value="LOC588598"/>
</dbReference>
<keyword evidence="9" id="KW-0472">Membrane</keyword>
<dbReference type="InterPro" id="IPR003859">
    <property type="entry name" value="Galactosyl_T"/>
</dbReference>
<reference evidence="14" key="2">
    <citation type="submission" date="2021-01" db="UniProtKB">
        <authorList>
            <consortium name="EnsemblMetazoa"/>
        </authorList>
    </citation>
    <scope>IDENTIFICATION</scope>
</reference>
<keyword evidence="6" id="KW-0812">Transmembrane</keyword>
<evidence type="ECO:0000256" key="3">
    <source>
        <dbReference type="ARBA" id="ARBA00005735"/>
    </source>
</evidence>
<evidence type="ECO:0000256" key="1">
    <source>
        <dbReference type="ARBA" id="ARBA00004606"/>
    </source>
</evidence>
<proteinExistence type="inferred from homology"/>
<comment type="pathway">
    <text evidence="2 11">Protein modification; protein glycosylation.</text>
</comment>
<dbReference type="PANTHER" id="PTHR19300">
    <property type="entry name" value="BETA-1,4-GALACTOSYLTRANSFERASE"/>
    <property type="match status" value="1"/>
</dbReference>
<keyword evidence="10 11" id="KW-0325">Glycoprotein</keyword>
<reference evidence="15" key="1">
    <citation type="submission" date="2015-02" db="EMBL/GenBank/DDBJ databases">
        <title>Genome sequencing for Strongylocentrotus purpuratus.</title>
        <authorList>
            <person name="Murali S."/>
            <person name="Liu Y."/>
            <person name="Vee V."/>
            <person name="English A."/>
            <person name="Wang M."/>
            <person name="Skinner E."/>
            <person name="Han Y."/>
            <person name="Muzny D.M."/>
            <person name="Worley K.C."/>
            <person name="Gibbs R.A."/>
        </authorList>
    </citation>
    <scope>NUCLEOTIDE SEQUENCE</scope>
</reference>
<evidence type="ECO:0000313" key="14">
    <source>
        <dbReference type="EnsemblMetazoa" id="XP_030831475"/>
    </source>
</evidence>
<evidence type="ECO:0000259" key="12">
    <source>
        <dbReference type="Pfam" id="PF02709"/>
    </source>
</evidence>
<dbReference type="RefSeq" id="XP_030831475.1">
    <property type="nucleotide sequence ID" value="XM_030975615.1"/>
</dbReference>
<dbReference type="InterPro" id="IPR027791">
    <property type="entry name" value="Galactosyl_T_C"/>
</dbReference>
<evidence type="ECO:0000256" key="6">
    <source>
        <dbReference type="ARBA" id="ARBA00022692"/>
    </source>
</evidence>
<keyword evidence="8" id="KW-1133">Transmembrane helix</keyword>
<dbReference type="OrthoDB" id="10038994at2759"/>
<evidence type="ECO:0000256" key="11">
    <source>
        <dbReference type="RuleBase" id="RU368121"/>
    </source>
</evidence>
<evidence type="ECO:0000256" key="7">
    <source>
        <dbReference type="ARBA" id="ARBA00022968"/>
    </source>
</evidence>
<dbReference type="GO" id="GO:0005975">
    <property type="term" value="P:carbohydrate metabolic process"/>
    <property type="evidence" value="ECO:0007669"/>
    <property type="project" value="InterPro"/>
</dbReference>
<feature type="domain" description="Galactosyltransferase N-terminal" evidence="13">
    <location>
        <begin position="128"/>
        <end position="239"/>
    </location>
</feature>
<dbReference type="UniPathway" id="UPA00378"/>
<accession>A0A7M7N7A2</accession>
<evidence type="ECO:0000256" key="9">
    <source>
        <dbReference type="ARBA" id="ARBA00023136"/>
    </source>
</evidence>
<keyword evidence="7 11" id="KW-0735">Signal-anchor</keyword>
<comment type="subcellular location">
    <subcellularLocation>
        <location evidence="1">Membrane</location>
        <topology evidence="1">Single-pass type II membrane protein</topology>
    </subcellularLocation>
</comment>
<dbReference type="EC" id="2.4.1.-" evidence="11"/>
<evidence type="ECO:0000313" key="15">
    <source>
        <dbReference type="Proteomes" id="UP000007110"/>
    </source>
</evidence>
<dbReference type="Gene3D" id="3.90.550.10">
    <property type="entry name" value="Spore Coat Polysaccharide Biosynthesis Protein SpsA, Chain A"/>
    <property type="match status" value="1"/>
</dbReference>
<dbReference type="Proteomes" id="UP000007110">
    <property type="component" value="Unassembled WGS sequence"/>
</dbReference>
<keyword evidence="5 11" id="KW-0808">Transferase</keyword>
<dbReference type="OMA" id="WEHITES"/>
<evidence type="ECO:0000256" key="8">
    <source>
        <dbReference type="ARBA" id="ARBA00022989"/>
    </source>
</evidence>
<dbReference type="GO" id="GO:0016020">
    <property type="term" value="C:membrane"/>
    <property type="evidence" value="ECO:0007669"/>
    <property type="project" value="UniProtKB-SubCell"/>
</dbReference>
<dbReference type="Pfam" id="PF02709">
    <property type="entry name" value="Glyco_transf_7C"/>
    <property type="match status" value="1"/>
</dbReference>
<comment type="function">
    <text evidence="11">Catalyses the transfer of galactose onto proteins or lipids.</text>
</comment>
<protein>
    <recommendedName>
        <fullName evidence="11">Beta-1,4-galactosyltransferase</fullName>
        <ecNumber evidence="11">2.4.1.-</ecNumber>
    </recommendedName>
</protein>
<dbReference type="InterPro" id="IPR029044">
    <property type="entry name" value="Nucleotide-diphossugar_trans"/>
</dbReference>
<evidence type="ECO:0000256" key="10">
    <source>
        <dbReference type="ARBA" id="ARBA00023180"/>
    </source>
</evidence>
<dbReference type="SUPFAM" id="SSF53448">
    <property type="entry name" value="Nucleotide-diphospho-sugar transferases"/>
    <property type="match status" value="1"/>
</dbReference>
<dbReference type="GO" id="GO:0005794">
    <property type="term" value="C:Golgi apparatus"/>
    <property type="evidence" value="ECO:0000318"/>
    <property type="project" value="GO_Central"/>
</dbReference>
<dbReference type="InterPro" id="IPR027995">
    <property type="entry name" value="Galactosyl_T_N"/>
</dbReference>
<dbReference type="KEGG" id="spu:588598"/>
<dbReference type="AlphaFoldDB" id="A0A7M7N7A2"/>
<name>A0A7M7N7A2_STRPU</name>
<dbReference type="CDD" id="cd00899">
    <property type="entry name" value="b4GalT"/>
    <property type="match status" value="1"/>
</dbReference>
<dbReference type="PANTHER" id="PTHR19300:SF38">
    <property type="entry name" value="BETA-1,4-GALACTOSYLTRANSFERASE"/>
    <property type="match status" value="1"/>
</dbReference>
<dbReference type="InParanoid" id="A0A7M7N7A2"/>
<dbReference type="GO" id="GO:0008489">
    <property type="term" value="F:UDP-galactose:glucosylceramide beta-1,4-galactosyltransferase activity"/>
    <property type="evidence" value="ECO:0000318"/>
    <property type="project" value="GO_Central"/>
</dbReference>
<sequence length="393" mass="44711">MFEPAIDQSSFKMQMVELDKAVAKYRTGKKGQEQEIGALPQACHGPFSCTTKPICPDSDIPGLVGQRKLNLSETTTDHAEEHIFGPSAGKVRTAVKRANEILLKKLVDPKTGNINHVDWLFDQVLDPEAMNISNYWYLPGGHWKPTNCLPRWKVAILIPFRDRFHHLPIVLQNLIPMLQKQLLEFSFFVVEQANQELFNRAMLMNVGFLESLNFTDYDCFIIHDVDHVPVDDRNYYGCSSMPRHFVSSSDTDRWNNTPPYDAFFGAVTGLTKANIRSINGFPNVYWGWGGEDDEILYRVIDARLKITRDKGPITHYNVIKHHHISAQKSKDRGALLSTYKRRTGMDGLSDIVYPTPVYDLHTLYTNVSVDIKRVKVKCGGVFKIHSLDSQSKA</sequence>